<name>I0JIU4_HALH3</name>
<dbReference type="InterPro" id="IPR036280">
    <property type="entry name" value="Multihaem_cyt_sf"/>
</dbReference>
<dbReference type="Gene3D" id="6.20.20.10">
    <property type="match status" value="1"/>
</dbReference>
<evidence type="ECO:0000313" key="2">
    <source>
        <dbReference type="Proteomes" id="UP000007397"/>
    </source>
</evidence>
<keyword evidence="2" id="KW-1185">Reference proteome</keyword>
<dbReference type="HOGENOM" id="CLU_2436701_0_0_9"/>
<accession>I0JIU4</accession>
<dbReference type="EMBL" id="HE717023">
    <property type="protein sequence ID" value="CCG44062.1"/>
    <property type="molecule type" value="Genomic_DNA"/>
</dbReference>
<dbReference type="AlphaFoldDB" id="I0JIU4"/>
<dbReference type="Proteomes" id="UP000007397">
    <property type="component" value="Chromosome"/>
</dbReference>
<gene>
    <name evidence="1" type="ordered locus">HBHAL_1695</name>
</gene>
<dbReference type="eggNOG" id="COG1107">
    <property type="taxonomic scope" value="Bacteria"/>
</dbReference>
<dbReference type="SUPFAM" id="SSF48695">
    <property type="entry name" value="Multiheme cytochromes"/>
    <property type="match status" value="1"/>
</dbReference>
<sequence length="90" mass="10320">MSVMQTQSVSTLYNVCPLCHGSGKYKEYDDGKANLIVDHYQRVNYANETLAWKMAIEETSYVKECSKCHGKGNVLNKEGEQMYKQLQQYA</sequence>
<protein>
    <submittedName>
        <fullName evidence="1">Uncharacterized protein</fullName>
    </submittedName>
</protein>
<reference evidence="1 2" key="1">
    <citation type="journal article" date="2013" name="Environ. Microbiol.">
        <title>Chloride and organic osmolytes: a hybrid strategy to cope with elevated salinities by the moderately halophilic, chloride-dependent bacterium Halobacillus halophilus.</title>
        <authorList>
            <person name="Saum S.H."/>
            <person name="Pfeiffer F."/>
            <person name="Palm P."/>
            <person name="Rampp M."/>
            <person name="Schuster S.C."/>
            <person name="Muller V."/>
            <person name="Oesterhelt D."/>
        </authorList>
    </citation>
    <scope>NUCLEOTIDE SEQUENCE [LARGE SCALE GENOMIC DNA]</scope>
    <source>
        <strain evidence="2">ATCC 35676 / DSM 2266 / JCM 20832 / KCTC 3685 / LMG 17431 / NBRC 102448 / NCIMB 2269</strain>
    </source>
</reference>
<organism evidence="1 2">
    <name type="scientific">Halobacillus halophilus (strain ATCC 35676 / DSM 2266 / JCM 20832 / KCTC 3685 / LMG 17431 / NBRC 102448 / NCIMB 2269)</name>
    <name type="common">Sporosarcina halophila</name>
    <dbReference type="NCBI Taxonomy" id="866895"/>
    <lineage>
        <taxon>Bacteria</taxon>
        <taxon>Bacillati</taxon>
        <taxon>Bacillota</taxon>
        <taxon>Bacilli</taxon>
        <taxon>Bacillales</taxon>
        <taxon>Bacillaceae</taxon>
        <taxon>Halobacillus</taxon>
    </lineage>
</organism>
<evidence type="ECO:0000313" key="1">
    <source>
        <dbReference type="EMBL" id="CCG44062.1"/>
    </source>
</evidence>
<dbReference type="KEGG" id="hhd:HBHAL_1695"/>
<proteinExistence type="predicted"/>
<dbReference type="PATRIC" id="fig|866895.3.peg.690"/>